<dbReference type="InterPro" id="IPR037238">
    <property type="entry name" value="YbiA-like_sf"/>
</dbReference>
<dbReference type="Gene3D" id="1.10.357.40">
    <property type="entry name" value="YbiA-like"/>
    <property type="match status" value="1"/>
</dbReference>
<sequence>MNNIVLGREEKYGISPQIWTYDILRTIVNGIHLNFCNTAEGFPFDFNGHTFTESIRLFMCGEWSNNTEDHLRIQNSILQERSSWACYRFVTALNCRKIRNDFPAFQLQWMLFVTWQKCMCNADFRRMLCSVPQCVTLVRDKTGDDYQNATFWGCLNVERCNREKKLREDFIRRREGQDPKEWRQKLKRERELLKNVGEWRGQNNMGKILMICRDCLIGGNKPPIDYDLLNRSNIYLLGERLTF</sequence>
<evidence type="ECO:0000313" key="2">
    <source>
        <dbReference type="Proteomes" id="UP000032046"/>
    </source>
</evidence>
<keyword evidence="2" id="KW-1185">Reference proteome</keyword>
<dbReference type="RefSeq" id="WP_042519855.1">
    <property type="nucleotide sequence ID" value="NZ_JXQI01000018.1"/>
</dbReference>
<evidence type="ECO:0000313" key="1">
    <source>
        <dbReference type="EMBL" id="KIP60859.1"/>
    </source>
</evidence>
<dbReference type="STRING" id="1602171.ST44_10470"/>
<proteinExistence type="predicted"/>
<protein>
    <recommendedName>
        <fullName evidence="3">Riboflavin biosynthesis intermediates N-glycosidase</fullName>
    </recommendedName>
</protein>
<comment type="caution">
    <text evidence="1">The sequence shown here is derived from an EMBL/GenBank/DDBJ whole genome shotgun (WGS) entry which is preliminary data.</text>
</comment>
<organism evidence="1 2">
    <name type="scientific">Prevotella pectinovora</name>
    <dbReference type="NCBI Taxonomy" id="1602169"/>
    <lineage>
        <taxon>Bacteria</taxon>
        <taxon>Pseudomonadati</taxon>
        <taxon>Bacteroidota</taxon>
        <taxon>Bacteroidia</taxon>
        <taxon>Bacteroidales</taxon>
        <taxon>Prevotellaceae</taxon>
        <taxon>Prevotella</taxon>
    </lineage>
</organism>
<accession>A0A0D0IUE6</accession>
<name>A0A0D0IUE6_9BACT</name>
<dbReference type="AlphaFoldDB" id="A0A0D0IUE6"/>
<gene>
    <name evidence="1" type="ORF">ST44_10470</name>
</gene>
<dbReference type="EMBL" id="JXQK01000075">
    <property type="protein sequence ID" value="KIP60859.1"/>
    <property type="molecule type" value="Genomic_DNA"/>
</dbReference>
<dbReference type="SUPFAM" id="SSF143990">
    <property type="entry name" value="YbiA-like"/>
    <property type="match status" value="1"/>
</dbReference>
<evidence type="ECO:0008006" key="3">
    <source>
        <dbReference type="Google" id="ProtNLM"/>
    </source>
</evidence>
<reference evidence="1 2" key="1">
    <citation type="submission" date="2015-01" db="EMBL/GenBank/DDBJ databases">
        <title>Comparative genomics of non-oral Prevotella species.</title>
        <authorList>
            <person name="Accetto T."/>
            <person name="Nograsek B."/>
            <person name="Avgustin G."/>
        </authorList>
    </citation>
    <scope>NUCLEOTIDE SEQUENCE [LARGE SCALE GENOMIC DNA]</scope>
    <source>
        <strain evidence="1 2">P5-119</strain>
    </source>
</reference>
<dbReference type="Proteomes" id="UP000032046">
    <property type="component" value="Unassembled WGS sequence"/>
</dbReference>